<organism evidence="1 2">
    <name type="scientific">Piscinibacterium candidicorallinum</name>
    <dbReference type="NCBI Taxonomy" id="1793872"/>
    <lineage>
        <taxon>Bacteria</taxon>
        <taxon>Pseudomonadati</taxon>
        <taxon>Pseudomonadota</taxon>
        <taxon>Betaproteobacteria</taxon>
        <taxon>Burkholderiales</taxon>
        <taxon>Piscinibacterium</taxon>
    </lineage>
</organism>
<gene>
    <name evidence="1" type="ORF">ACFOEN_01900</name>
</gene>
<protein>
    <submittedName>
        <fullName evidence="1">D-hexose-6-phosphate mutarotase</fullName>
    </submittedName>
</protein>
<evidence type="ECO:0000313" key="2">
    <source>
        <dbReference type="Proteomes" id="UP001595556"/>
    </source>
</evidence>
<dbReference type="RefSeq" id="WP_377300663.1">
    <property type="nucleotide sequence ID" value="NZ_CP180191.1"/>
</dbReference>
<dbReference type="Gene3D" id="2.70.98.10">
    <property type="match status" value="1"/>
</dbReference>
<dbReference type="InterPro" id="IPR008183">
    <property type="entry name" value="Aldose_1/G6P_1-epimerase"/>
</dbReference>
<name>A0ABV7H1C9_9BURK</name>
<sequence length="275" mass="29887">MIGGKLFDFKFKMAAVGAGAGLQGTALGGQIIACRLRNYGELFYTSPKAVFDGSAPIRGGVPVLFPQFSDAGRLPKHGLVRTREWAIAAGNDDSEFQADLTLGPNADPRWPGQAELTVLGEADEDSLEITLTIKNVGTDSVWWTGGLHPYFATTALTASWVDGLSGRWMTDRIGKRKLELPKDTPLAFDGREVEVLVHDSEDLTLVQPGRTLELSSEGFAEWMIWNPGEVGAAKIGDLPPEDWQRFVCVEPVCVSRPITLDPGEEFEGRLTISVL</sequence>
<evidence type="ECO:0000313" key="1">
    <source>
        <dbReference type="EMBL" id="MFC3146391.1"/>
    </source>
</evidence>
<dbReference type="Pfam" id="PF01263">
    <property type="entry name" value="Aldose_epim"/>
    <property type="match status" value="1"/>
</dbReference>
<keyword evidence="2" id="KW-1185">Reference proteome</keyword>
<dbReference type="SUPFAM" id="SSF74650">
    <property type="entry name" value="Galactose mutarotase-like"/>
    <property type="match status" value="1"/>
</dbReference>
<dbReference type="InterPro" id="IPR014718">
    <property type="entry name" value="GH-type_carb-bd"/>
</dbReference>
<proteinExistence type="predicted"/>
<comment type="caution">
    <text evidence="1">The sequence shown here is derived from an EMBL/GenBank/DDBJ whole genome shotgun (WGS) entry which is preliminary data.</text>
</comment>
<accession>A0ABV7H1C9</accession>
<dbReference type="Proteomes" id="UP001595556">
    <property type="component" value="Unassembled WGS sequence"/>
</dbReference>
<reference evidence="2" key="1">
    <citation type="journal article" date="2019" name="Int. J. Syst. Evol. Microbiol.">
        <title>The Global Catalogue of Microorganisms (GCM) 10K type strain sequencing project: providing services to taxonomists for standard genome sequencing and annotation.</title>
        <authorList>
            <consortium name="The Broad Institute Genomics Platform"/>
            <consortium name="The Broad Institute Genome Sequencing Center for Infectious Disease"/>
            <person name="Wu L."/>
            <person name="Ma J."/>
        </authorList>
    </citation>
    <scope>NUCLEOTIDE SEQUENCE [LARGE SCALE GENOMIC DNA]</scope>
    <source>
        <strain evidence="2">KCTC 52168</strain>
    </source>
</reference>
<dbReference type="InterPro" id="IPR011013">
    <property type="entry name" value="Gal_mutarotase_sf_dom"/>
</dbReference>
<dbReference type="PANTHER" id="PTHR11122">
    <property type="entry name" value="APOSPORY-ASSOCIATED PROTEIN C-RELATED"/>
    <property type="match status" value="1"/>
</dbReference>
<dbReference type="EMBL" id="JBHRTI010000003">
    <property type="protein sequence ID" value="MFC3146391.1"/>
    <property type="molecule type" value="Genomic_DNA"/>
</dbReference>
<dbReference type="PANTHER" id="PTHR11122:SF13">
    <property type="entry name" value="GLUCOSE-6-PHOSPHATE 1-EPIMERASE"/>
    <property type="match status" value="1"/>
</dbReference>